<gene>
    <name evidence="6" type="ORF">C8D89_102310</name>
</gene>
<dbReference type="Pfam" id="PF02633">
    <property type="entry name" value="Creatininase"/>
    <property type="match status" value="1"/>
</dbReference>
<evidence type="ECO:0000313" key="6">
    <source>
        <dbReference type="EMBL" id="PVZ13160.1"/>
    </source>
</evidence>
<evidence type="ECO:0000256" key="5">
    <source>
        <dbReference type="ARBA" id="ARBA00024029"/>
    </source>
</evidence>
<keyword evidence="7" id="KW-1185">Reference proteome</keyword>
<dbReference type="EMBL" id="QEKW01000002">
    <property type="protein sequence ID" value="PVZ13160.1"/>
    <property type="molecule type" value="Genomic_DNA"/>
</dbReference>
<protein>
    <submittedName>
        <fullName evidence="6">Creatinine amidohydrolase</fullName>
    </submittedName>
</protein>
<dbReference type="InterPro" id="IPR003785">
    <property type="entry name" value="Creatininase/forma_Hydrolase"/>
</dbReference>
<evidence type="ECO:0000256" key="4">
    <source>
        <dbReference type="ARBA" id="ARBA00022833"/>
    </source>
</evidence>
<sequence>MDIAQVPWPECEDVPVLLVPVGATEQHGPHLPLGTDTAIAAAVAGRSGLPVAPALPYGASGEHETFPGTVSIGTETLAAVIVELGRSACRFARRLVLVNGHGGNVAALRAAVPMLRAEGRDVAWFPCSVPGADAHAGRHETAVMLALAPDRVREDLAAPGNTAPLRELLPTIAAGSVRDVSPSGVLGDPTGATGGEGAETVSVMVAGLVTAVGRWSVDEASGRLT</sequence>
<dbReference type="AlphaFoldDB" id="A0A2U1FM89"/>
<keyword evidence="3 6" id="KW-0378">Hydrolase</keyword>
<dbReference type="SUPFAM" id="SSF102215">
    <property type="entry name" value="Creatininase"/>
    <property type="match status" value="1"/>
</dbReference>
<dbReference type="InterPro" id="IPR023871">
    <property type="entry name" value="MftE"/>
</dbReference>
<accession>A0A2U1FM89</accession>
<dbReference type="PANTHER" id="PTHR35005">
    <property type="entry name" value="3-DEHYDRO-SCYLLO-INOSOSE HYDROLASE"/>
    <property type="match status" value="1"/>
</dbReference>
<proteinExistence type="inferred from homology"/>
<dbReference type="Gene3D" id="3.40.50.10310">
    <property type="entry name" value="Creatininase"/>
    <property type="match status" value="1"/>
</dbReference>
<dbReference type="PANTHER" id="PTHR35005:SF1">
    <property type="entry name" value="2-AMINO-5-FORMYLAMINO-6-RIBOSYLAMINOPYRIMIDIN-4(3H)-ONE 5'-MONOPHOSPHATE DEFORMYLASE"/>
    <property type="match status" value="1"/>
</dbReference>
<organism evidence="6 7">
    <name type="scientific">Actinomycetospora cinnamomea</name>
    <dbReference type="NCBI Taxonomy" id="663609"/>
    <lineage>
        <taxon>Bacteria</taxon>
        <taxon>Bacillati</taxon>
        <taxon>Actinomycetota</taxon>
        <taxon>Actinomycetes</taxon>
        <taxon>Pseudonocardiales</taxon>
        <taxon>Pseudonocardiaceae</taxon>
        <taxon>Actinomycetospora</taxon>
    </lineage>
</organism>
<dbReference type="OrthoDB" id="9801445at2"/>
<reference evidence="6 7" key="1">
    <citation type="submission" date="2018-04" db="EMBL/GenBank/DDBJ databases">
        <title>Genomic Encyclopedia of Type Strains, Phase IV (KMG-IV): sequencing the most valuable type-strain genomes for metagenomic binning, comparative biology and taxonomic classification.</title>
        <authorList>
            <person name="Goeker M."/>
        </authorList>
    </citation>
    <scope>NUCLEOTIDE SEQUENCE [LARGE SCALE GENOMIC DNA]</scope>
    <source>
        <strain evidence="6 7">DSM 45771</strain>
    </source>
</reference>
<dbReference type="InterPro" id="IPR024087">
    <property type="entry name" value="Creatininase-like_sf"/>
</dbReference>
<dbReference type="RefSeq" id="WP_116707202.1">
    <property type="nucleotide sequence ID" value="NZ_QEKW01000002.1"/>
</dbReference>
<comment type="similarity">
    <text evidence="5">Belongs to the creatininase superfamily.</text>
</comment>
<dbReference type="GO" id="GO:0016811">
    <property type="term" value="F:hydrolase activity, acting on carbon-nitrogen (but not peptide) bonds, in linear amides"/>
    <property type="evidence" value="ECO:0007669"/>
    <property type="project" value="TreeGrafter"/>
</dbReference>
<keyword evidence="4" id="KW-0862">Zinc</keyword>
<dbReference type="GO" id="GO:0009231">
    <property type="term" value="P:riboflavin biosynthetic process"/>
    <property type="evidence" value="ECO:0007669"/>
    <property type="project" value="TreeGrafter"/>
</dbReference>
<comment type="cofactor">
    <cofactor evidence="1">
        <name>Zn(2+)</name>
        <dbReference type="ChEBI" id="CHEBI:29105"/>
    </cofactor>
</comment>
<keyword evidence="2" id="KW-0479">Metal-binding</keyword>
<evidence type="ECO:0000256" key="2">
    <source>
        <dbReference type="ARBA" id="ARBA00022723"/>
    </source>
</evidence>
<comment type="caution">
    <text evidence="6">The sequence shown here is derived from an EMBL/GenBank/DDBJ whole genome shotgun (WGS) entry which is preliminary data.</text>
</comment>
<evidence type="ECO:0000256" key="1">
    <source>
        <dbReference type="ARBA" id="ARBA00001947"/>
    </source>
</evidence>
<name>A0A2U1FM89_9PSEU</name>
<dbReference type="NCBIfam" id="TIGR03964">
    <property type="entry name" value="mycofact_creat"/>
    <property type="match status" value="1"/>
</dbReference>
<evidence type="ECO:0000256" key="3">
    <source>
        <dbReference type="ARBA" id="ARBA00022801"/>
    </source>
</evidence>
<dbReference type="GO" id="GO:0046872">
    <property type="term" value="F:metal ion binding"/>
    <property type="evidence" value="ECO:0007669"/>
    <property type="project" value="UniProtKB-KW"/>
</dbReference>
<evidence type="ECO:0000313" key="7">
    <source>
        <dbReference type="Proteomes" id="UP000245639"/>
    </source>
</evidence>
<dbReference type="Proteomes" id="UP000245639">
    <property type="component" value="Unassembled WGS sequence"/>
</dbReference>